<dbReference type="HOGENOM" id="CLU_1119570_0_0_0"/>
<keyword evidence="2" id="KW-1185">Reference proteome</keyword>
<dbReference type="Proteomes" id="UP000010798">
    <property type="component" value="Chromosome"/>
</dbReference>
<organism evidence="1 2">
    <name type="scientific">Singulisphaera acidiphila (strain ATCC BAA-1392 / DSM 18658 / VKM B-2454 / MOB10)</name>
    <dbReference type="NCBI Taxonomy" id="886293"/>
    <lineage>
        <taxon>Bacteria</taxon>
        <taxon>Pseudomonadati</taxon>
        <taxon>Planctomycetota</taxon>
        <taxon>Planctomycetia</taxon>
        <taxon>Isosphaerales</taxon>
        <taxon>Isosphaeraceae</taxon>
        <taxon>Singulisphaera</taxon>
    </lineage>
</organism>
<dbReference type="EMBL" id="CP003364">
    <property type="protein sequence ID" value="AGA26387.1"/>
    <property type="molecule type" value="Genomic_DNA"/>
</dbReference>
<accession>L0DAY8</accession>
<dbReference type="KEGG" id="saci:Sinac_2042"/>
<protein>
    <submittedName>
        <fullName evidence="1">Uncharacterized protein</fullName>
    </submittedName>
</protein>
<proteinExistence type="predicted"/>
<dbReference type="AlphaFoldDB" id="L0DAY8"/>
<gene>
    <name evidence="1" type="ordered locus">Sinac_2042</name>
</gene>
<evidence type="ECO:0000313" key="1">
    <source>
        <dbReference type="EMBL" id="AGA26387.1"/>
    </source>
</evidence>
<sequence>MKSPRATRLWSTIDRVLFGAFEAAAAPVLPRPKPRVVVLPRSKQRGDVVADDADDADDAVVDQRRRADCVLVERRIQYGYKFADARGTPLLPIVLDHRLGRGRGPGDMAKQLPTRRTDVRHLRAAGCVGGFETIYTGVVYKRKDQDGRREFLCWNVQIRQVLAVPLDRAEAFLQDRRVLTHGSGKSKFELTSIERPTRRDVSHAMGNACRYPRQIVHGPAEYAFATMAARSGRRISTTFGSFHGNHEE</sequence>
<name>L0DAY8_SINAD</name>
<reference evidence="1 2" key="1">
    <citation type="submission" date="2012-02" db="EMBL/GenBank/DDBJ databases">
        <title>Complete sequence of chromosome of Singulisphaera acidiphila DSM 18658.</title>
        <authorList>
            <consortium name="US DOE Joint Genome Institute (JGI-PGF)"/>
            <person name="Lucas S."/>
            <person name="Copeland A."/>
            <person name="Lapidus A."/>
            <person name="Glavina del Rio T."/>
            <person name="Dalin E."/>
            <person name="Tice H."/>
            <person name="Bruce D."/>
            <person name="Goodwin L."/>
            <person name="Pitluck S."/>
            <person name="Peters L."/>
            <person name="Ovchinnikova G."/>
            <person name="Chertkov O."/>
            <person name="Kyrpides N."/>
            <person name="Mavromatis K."/>
            <person name="Ivanova N."/>
            <person name="Brettin T."/>
            <person name="Detter J.C."/>
            <person name="Han C."/>
            <person name="Larimer F."/>
            <person name="Land M."/>
            <person name="Hauser L."/>
            <person name="Markowitz V."/>
            <person name="Cheng J.-F."/>
            <person name="Hugenholtz P."/>
            <person name="Woyke T."/>
            <person name="Wu D."/>
            <person name="Tindall B."/>
            <person name="Pomrenke H."/>
            <person name="Brambilla E."/>
            <person name="Klenk H.-P."/>
            <person name="Eisen J.A."/>
        </authorList>
    </citation>
    <scope>NUCLEOTIDE SEQUENCE [LARGE SCALE GENOMIC DNA]</scope>
    <source>
        <strain evidence="2">ATCC BAA-1392 / DSM 18658 / VKM B-2454 / MOB10</strain>
    </source>
</reference>
<dbReference type="STRING" id="886293.Sinac_2042"/>
<evidence type="ECO:0000313" key="2">
    <source>
        <dbReference type="Proteomes" id="UP000010798"/>
    </source>
</evidence>